<evidence type="ECO:0000256" key="3">
    <source>
        <dbReference type="ARBA" id="ARBA00022729"/>
    </source>
</evidence>
<dbReference type="PRINTS" id="PR00839">
    <property type="entry name" value="V8PROTEASE"/>
</dbReference>
<proteinExistence type="inferred from homology"/>
<comment type="similarity">
    <text evidence="1 6">Belongs to the peptidase S1B family.</text>
</comment>
<evidence type="ECO:0000256" key="5">
    <source>
        <dbReference type="ARBA" id="ARBA00022825"/>
    </source>
</evidence>
<dbReference type="InterPro" id="IPR001254">
    <property type="entry name" value="Trypsin_dom"/>
</dbReference>
<dbReference type="InterPro" id="IPR043504">
    <property type="entry name" value="Peptidase_S1_PA_chymotrypsin"/>
</dbReference>
<evidence type="ECO:0000256" key="2">
    <source>
        <dbReference type="ARBA" id="ARBA00022670"/>
    </source>
</evidence>
<accession>W0HXV4</accession>
<dbReference type="InterPro" id="IPR050966">
    <property type="entry name" value="Glutamyl_endopeptidase"/>
</dbReference>
<dbReference type="EMBL" id="CP006569">
    <property type="protein sequence ID" value="AHF76968.1"/>
    <property type="molecule type" value="Genomic_DNA"/>
</dbReference>
<keyword evidence="5 6" id="KW-0720">Serine protease</keyword>
<dbReference type="PANTHER" id="PTHR15462">
    <property type="entry name" value="SERINE PROTEASE"/>
    <property type="match status" value="1"/>
</dbReference>
<dbReference type="GO" id="GO:0004252">
    <property type="term" value="F:serine-type endopeptidase activity"/>
    <property type="evidence" value="ECO:0007669"/>
    <property type="project" value="InterPro"/>
</dbReference>
<organism evidence="8 9">
    <name type="scientific">Sodalis praecaptivus</name>
    <dbReference type="NCBI Taxonomy" id="1239307"/>
    <lineage>
        <taxon>Bacteria</taxon>
        <taxon>Pseudomonadati</taxon>
        <taxon>Pseudomonadota</taxon>
        <taxon>Gammaproteobacteria</taxon>
        <taxon>Enterobacterales</taxon>
        <taxon>Bruguierivoracaceae</taxon>
        <taxon>Sodalis</taxon>
    </lineage>
</organism>
<dbReference type="GO" id="GO:0006508">
    <property type="term" value="P:proteolysis"/>
    <property type="evidence" value="ECO:0007669"/>
    <property type="project" value="UniProtKB-KW"/>
</dbReference>
<dbReference type="KEGG" id="sod:Sant_1916"/>
<evidence type="ECO:0000256" key="1">
    <source>
        <dbReference type="ARBA" id="ARBA00008764"/>
    </source>
</evidence>
<evidence type="ECO:0000259" key="7">
    <source>
        <dbReference type="SMART" id="SM00020"/>
    </source>
</evidence>
<dbReference type="InterPro" id="IPR009003">
    <property type="entry name" value="Peptidase_S1_PA"/>
</dbReference>
<keyword evidence="3 6" id="KW-0732">Signal</keyword>
<evidence type="ECO:0000256" key="6">
    <source>
        <dbReference type="RuleBase" id="RU004296"/>
    </source>
</evidence>
<dbReference type="InterPro" id="IPR008256">
    <property type="entry name" value="Peptidase_S1B"/>
</dbReference>
<dbReference type="PROSITE" id="PS00135">
    <property type="entry name" value="TRYPSIN_SER"/>
    <property type="match status" value="1"/>
</dbReference>
<keyword evidence="4 6" id="KW-0378">Hydrolase</keyword>
<evidence type="ECO:0000313" key="8">
    <source>
        <dbReference type="EMBL" id="AHF76968.1"/>
    </source>
</evidence>
<evidence type="ECO:0000313" key="9">
    <source>
        <dbReference type="Proteomes" id="UP000019028"/>
    </source>
</evidence>
<feature type="chain" id="PRO_5006994293" description="Serine protease" evidence="6">
    <location>
        <begin position="21"/>
        <end position="272"/>
    </location>
</feature>
<dbReference type="SUPFAM" id="SSF50494">
    <property type="entry name" value="Trypsin-like serine proteases"/>
    <property type="match status" value="1"/>
</dbReference>
<dbReference type="SMART" id="SM00020">
    <property type="entry name" value="Tryp_SPc"/>
    <property type="match status" value="1"/>
</dbReference>
<keyword evidence="9" id="KW-1185">Reference proteome</keyword>
<dbReference type="PANTHER" id="PTHR15462:SF8">
    <property type="entry name" value="SERINE PROTEASE"/>
    <property type="match status" value="1"/>
</dbReference>
<sequence length="272" mass="29941">MRIAPLLVLLVTMIPLSRAAAALSDEQRTLFFGHDQRQAIMDPTGWPWQAIGQVETASGNLCTATLISAHLALTAGHCVLTPPGKIDPAVMLRFVADHQRWRYQTSAIETLVSSSLGRRLKPAGDGWVVPPSAAGEDFALIRLKQAFTALKPLPLWEGDREELTLQLKQAERHVTQAGYPEDHLDTLYRHENCQITGWAQRAVLSHRCDTLPGDSGSPLMLYTLTGWRLIAIQSSAPLAKDRYRADNRALAITAIRDQLTQLSAGERDTPAP</sequence>
<dbReference type="RefSeq" id="WP_025422099.1">
    <property type="nucleotide sequence ID" value="NZ_CP006569.1"/>
</dbReference>
<dbReference type="InterPro" id="IPR033116">
    <property type="entry name" value="TRYPSIN_SER"/>
</dbReference>
<dbReference type="AlphaFoldDB" id="W0HXV4"/>
<reference evidence="8 9" key="1">
    <citation type="journal article" date="2014" name="Genome Biol. Evol.">
        <title>Genome degeneration and adaptation in a nascent stage of symbiosis.</title>
        <authorList>
            <person name="Oakeson K.F."/>
            <person name="Gil R."/>
            <person name="Clayton A.L."/>
            <person name="Dunn D.M."/>
            <person name="von Niederhausern A.C."/>
            <person name="Hamil C."/>
            <person name="Aoyagi A."/>
            <person name="Duval B."/>
            <person name="Baca A."/>
            <person name="Silva F.J."/>
            <person name="Vallier A."/>
            <person name="Jackson D.G."/>
            <person name="Latorre A."/>
            <person name="Weiss R.B."/>
            <person name="Heddi A."/>
            <person name="Moya A."/>
            <person name="Dale C."/>
        </authorList>
    </citation>
    <scope>NUCLEOTIDE SEQUENCE [LARGE SCALE GENOMIC DNA]</scope>
    <source>
        <strain evidence="8 9">HS1</strain>
    </source>
</reference>
<dbReference type="OrthoDB" id="267336at2"/>
<keyword evidence="2 6" id="KW-0645">Protease</keyword>
<protein>
    <recommendedName>
        <fullName evidence="6">Serine protease</fullName>
        <ecNumber evidence="6">3.4.21.-</ecNumber>
    </recommendedName>
</protein>
<dbReference type="HOGENOM" id="CLU_078170_0_0_6"/>
<gene>
    <name evidence="8" type="ORF">Sant_1916</name>
</gene>
<name>W0HXV4_9GAMM</name>
<evidence type="ECO:0000256" key="4">
    <source>
        <dbReference type="ARBA" id="ARBA00022801"/>
    </source>
</evidence>
<dbReference type="PROSITE" id="PS00134">
    <property type="entry name" value="TRYPSIN_HIS"/>
    <property type="match status" value="1"/>
</dbReference>
<dbReference type="Pfam" id="PF00089">
    <property type="entry name" value="Trypsin"/>
    <property type="match status" value="1"/>
</dbReference>
<dbReference type="Gene3D" id="2.40.10.10">
    <property type="entry name" value="Trypsin-like serine proteases"/>
    <property type="match status" value="2"/>
</dbReference>
<feature type="domain" description="Peptidase S1" evidence="7">
    <location>
        <begin position="38"/>
        <end position="245"/>
    </location>
</feature>
<feature type="signal peptide" evidence="6">
    <location>
        <begin position="1"/>
        <end position="20"/>
    </location>
</feature>
<dbReference type="InterPro" id="IPR018114">
    <property type="entry name" value="TRYPSIN_HIS"/>
</dbReference>
<dbReference type="EC" id="3.4.21.-" evidence="6"/>
<dbReference type="PATRIC" id="fig|1239307.3.peg.2112"/>
<dbReference type="Proteomes" id="UP000019028">
    <property type="component" value="Chromosome"/>
</dbReference>